<gene>
    <name evidence="1" type="ORF">ENL96_01775</name>
</gene>
<sequence>MMIKGIENYSKEEKKVIAKTLYDMGWSSYQLERWLGLSDNTIQRAVKQPTPEEMKQFEAEFKLAIQNEKMKGVALGVKRLLELLPKERRIEPLVKGLEYLEGKGGQQAVNNFQAEEMKVAFINYAPNKTSSEPVSNSNR</sequence>
<organism evidence="1">
    <name type="scientific">candidate division CPR3 bacterium</name>
    <dbReference type="NCBI Taxonomy" id="2268181"/>
    <lineage>
        <taxon>Bacteria</taxon>
        <taxon>Bacteria division CPR3</taxon>
    </lineage>
</organism>
<evidence type="ECO:0008006" key="2">
    <source>
        <dbReference type="Google" id="ProtNLM"/>
    </source>
</evidence>
<proteinExistence type="predicted"/>
<name>A0A7C5YXN8_UNCC3</name>
<evidence type="ECO:0000313" key="1">
    <source>
        <dbReference type="EMBL" id="HHR92220.1"/>
    </source>
</evidence>
<accession>A0A7C5YXN8</accession>
<dbReference type="AlphaFoldDB" id="A0A7C5YXN8"/>
<comment type="caution">
    <text evidence="1">The sequence shown here is derived from an EMBL/GenBank/DDBJ whole genome shotgun (WGS) entry which is preliminary data.</text>
</comment>
<protein>
    <recommendedName>
        <fullName evidence="2">Helix-turn-helix domain-containing protein</fullName>
    </recommendedName>
</protein>
<dbReference type="EMBL" id="DRVY01000050">
    <property type="protein sequence ID" value="HHR92220.1"/>
    <property type="molecule type" value="Genomic_DNA"/>
</dbReference>
<reference evidence="1" key="1">
    <citation type="journal article" date="2020" name="mSystems">
        <title>Genome- and Community-Level Interaction Insights into Carbon Utilization and Element Cycling Functions of Hydrothermarchaeota in Hydrothermal Sediment.</title>
        <authorList>
            <person name="Zhou Z."/>
            <person name="Liu Y."/>
            <person name="Xu W."/>
            <person name="Pan J."/>
            <person name="Luo Z.H."/>
            <person name="Li M."/>
        </authorList>
    </citation>
    <scope>NUCLEOTIDE SEQUENCE [LARGE SCALE GENOMIC DNA]</scope>
    <source>
        <strain evidence="1">SpSt-1042</strain>
    </source>
</reference>